<dbReference type="Proteomes" id="UP000593580">
    <property type="component" value="Chromosome"/>
</dbReference>
<protein>
    <submittedName>
        <fullName evidence="2">Uncharacterized protein</fullName>
    </submittedName>
</protein>
<evidence type="ECO:0000313" key="2">
    <source>
        <dbReference type="EMBL" id="QOP45126.1"/>
    </source>
</evidence>
<feature type="transmembrane region" description="Helical" evidence="1">
    <location>
        <begin position="6"/>
        <end position="24"/>
    </location>
</feature>
<proteinExistence type="predicted"/>
<dbReference type="EMBL" id="CP041406">
    <property type="protein sequence ID" value="QOP45126.1"/>
    <property type="molecule type" value="Genomic_DNA"/>
</dbReference>
<evidence type="ECO:0000256" key="1">
    <source>
        <dbReference type="SAM" id="Phobius"/>
    </source>
</evidence>
<keyword evidence="3" id="KW-1185">Reference proteome</keyword>
<dbReference type="RefSeq" id="WP_193111371.1">
    <property type="nucleotide sequence ID" value="NZ_CP041406.1"/>
</dbReference>
<reference evidence="2 3" key="1">
    <citation type="submission" date="2019-07" db="EMBL/GenBank/DDBJ databases">
        <title>Sulfurimonas paralvinellae sp. nov., a novel mesophilic, hydrogen- and sulfur-oxidizing chemolithoautotroph within the Epsilonproteo- bacteria isolated from a deep-sea hydrothermal vent polychaete nest, reclassification of Thiomicrospira denitrificans as Sulfurimonas denitrificans comb. nov. and emended description of the genus Sulfurimonas.</title>
        <authorList>
            <person name="Wang S."/>
            <person name="Jiang L."/>
            <person name="Shao Z."/>
        </authorList>
    </citation>
    <scope>NUCLEOTIDE SEQUENCE [LARGE SCALE GENOMIC DNA]</scope>
    <source>
        <strain evidence="2 3">GO25</strain>
    </source>
</reference>
<keyword evidence="1" id="KW-1133">Transmembrane helix</keyword>
<dbReference type="KEGG" id="spal:FM071_01970"/>
<keyword evidence="1" id="KW-0472">Membrane</keyword>
<dbReference type="AlphaFoldDB" id="A0A7M1B6J0"/>
<evidence type="ECO:0000313" key="3">
    <source>
        <dbReference type="Proteomes" id="UP000593580"/>
    </source>
</evidence>
<organism evidence="2 3">
    <name type="scientific">Sulfurimonas paralvinellae</name>
    <dbReference type="NCBI Taxonomy" id="317658"/>
    <lineage>
        <taxon>Bacteria</taxon>
        <taxon>Pseudomonadati</taxon>
        <taxon>Campylobacterota</taxon>
        <taxon>Epsilonproteobacteria</taxon>
        <taxon>Campylobacterales</taxon>
        <taxon>Sulfurimonadaceae</taxon>
        <taxon>Sulfurimonas</taxon>
    </lineage>
</organism>
<gene>
    <name evidence="2" type="ORF">FM071_01970</name>
</gene>
<accession>A0A7M1B6J0</accession>
<name>A0A7M1B6J0_9BACT</name>
<keyword evidence="1" id="KW-0812">Transmembrane</keyword>
<sequence length="151" mass="17449">MKAKILIPVVALGLIVSMVIYFIINPSYEKSLEAKYYYETGDYQKAYELANEAFSIDIYNRMASTIMAQSKTSMKYMKYVQQAKEYMQQINEIAAKQNISDADRSKIKLMSEIMVDSYVKLAPSVITDKALVQEAARYHKNFEQLLEKVNR</sequence>